<keyword evidence="3" id="KW-0645">Protease</keyword>
<dbReference type="InterPro" id="IPR043504">
    <property type="entry name" value="Peptidase_S1_PA_chymotrypsin"/>
</dbReference>
<dbReference type="NCBIfam" id="NF033740">
    <property type="entry name" value="MarP_fam_protase"/>
    <property type="match status" value="1"/>
</dbReference>
<dbReference type="InterPro" id="IPR009003">
    <property type="entry name" value="Peptidase_S1_PA"/>
</dbReference>
<dbReference type="Pfam" id="PF13365">
    <property type="entry name" value="Trypsin_2"/>
    <property type="match status" value="1"/>
</dbReference>
<dbReference type="InterPro" id="IPR047680">
    <property type="entry name" value="MarP-like"/>
</dbReference>
<dbReference type="PANTHER" id="PTHR43019:SF23">
    <property type="entry name" value="PROTEASE DO-LIKE 5, CHLOROPLASTIC"/>
    <property type="match status" value="1"/>
</dbReference>
<organism evidence="3">
    <name type="scientific">Mycolicibacterium mucogenicum DSM 44124</name>
    <dbReference type="NCBI Taxonomy" id="1226753"/>
    <lineage>
        <taxon>Bacteria</taxon>
        <taxon>Bacillati</taxon>
        <taxon>Actinomycetota</taxon>
        <taxon>Actinomycetes</taxon>
        <taxon>Mycobacteriales</taxon>
        <taxon>Mycobacteriaceae</taxon>
        <taxon>Mycolicibacterium</taxon>
    </lineage>
</organism>
<evidence type="ECO:0000256" key="1">
    <source>
        <dbReference type="SAM" id="SignalP"/>
    </source>
</evidence>
<dbReference type="GO" id="GO:0004252">
    <property type="term" value="F:serine-type endopeptidase activity"/>
    <property type="evidence" value="ECO:0007669"/>
    <property type="project" value="InterPro"/>
</dbReference>
<feature type="chain" id="PRO_5044690227" evidence="1">
    <location>
        <begin position="18"/>
        <end position="263"/>
    </location>
</feature>
<proteinExistence type="predicted"/>
<dbReference type="AlphaFoldDB" id="A0A8H2JDD8"/>
<dbReference type="PROSITE" id="PS51257">
    <property type="entry name" value="PROKAR_LIPOPROTEIN"/>
    <property type="match status" value="1"/>
</dbReference>
<evidence type="ECO:0000313" key="3">
    <source>
        <dbReference type="EMBL" id="TLH53766.1"/>
    </source>
</evidence>
<dbReference type="SUPFAM" id="SSF50494">
    <property type="entry name" value="Trypsin-like serine proteases"/>
    <property type="match status" value="1"/>
</dbReference>
<dbReference type="Gene3D" id="2.40.10.10">
    <property type="entry name" value="Trypsin-like serine proteases"/>
    <property type="match status" value="2"/>
</dbReference>
<reference evidence="2 4" key="3">
    <citation type="journal article" date="2019" name="Sci. Rep.">
        <title>Insight into the biology of Mycobacterium mucogenicum and Mycobacterium neoaurum clade members.</title>
        <authorList>
            <person name="Behra P.R.K."/>
            <person name="Pettersson B.M.F."/>
            <person name="Ramesh M."/>
            <person name="Dasgupta S."/>
            <person name="Kirsebom L.A."/>
        </authorList>
    </citation>
    <scope>NUCLEOTIDE SEQUENCE [LARGE SCALE GENOMIC DNA]</scope>
    <source>
        <strain evidence="2 4">DSM 44124</strain>
    </source>
</reference>
<feature type="signal peptide" evidence="1">
    <location>
        <begin position="1"/>
        <end position="17"/>
    </location>
</feature>
<dbReference type="GeneID" id="76726575"/>
<dbReference type="PRINTS" id="PR00834">
    <property type="entry name" value="PROTEASES2C"/>
</dbReference>
<reference evidence="2 4" key="2">
    <citation type="journal article" date="2019" name="BMC Evol. Biol.">
        <title>Comparative genomics of Mycobacterium mucogenicum and Mycobacterium neoaurum clade members emphasizing tRNA and non-coding RNA.</title>
        <authorList>
            <person name="Behra P.R.K."/>
            <person name="Pettersson B.M.F."/>
            <person name="Das S."/>
            <person name="Dasgupta S."/>
            <person name="Kirsebom L.A."/>
        </authorList>
    </citation>
    <scope>NUCLEOTIDE SEQUENCE [LARGE SCALE GENOMIC DNA]</scope>
    <source>
        <strain evidence="2 4">DSM 44124</strain>
    </source>
</reference>
<dbReference type="EMBL" id="POTL01000001">
    <property type="protein sequence ID" value="TLH53766.1"/>
    <property type="molecule type" value="Genomic_DNA"/>
</dbReference>
<dbReference type="KEGG" id="mmuc:C1S78_016735"/>
<dbReference type="PANTHER" id="PTHR43019">
    <property type="entry name" value="SERINE ENDOPROTEASE DEGS"/>
    <property type="match status" value="1"/>
</dbReference>
<accession>A0A8H2JDD8</accession>
<protein>
    <submittedName>
        <fullName evidence="2 3">Serine protease</fullName>
    </submittedName>
</protein>
<keyword evidence="1" id="KW-0732">Signal</keyword>
<keyword evidence="4" id="KW-1185">Reference proteome</keyword>
<dbReference type="GO" id="GO:0006508">
    <property type="term" value="P:proteolysis"/>
    <property type="evidence" value="ECO:0007669"/>
    <property type="project" value="UniProtKB-KW"/>
</dbReference>
<reference evidence="3" key="1">
    <citation type="submission" date="2018-01" db="EMBL/GenBank/DDBJ databases">
        <title>Comparative genomics of Mycobacterium mucogenicum and Mycobacterium neoaurum clade members emphasizing tRNA and non-coding RNA.</title>
        <authorList>
            <person name="Behra P.R.K."/>
            <person name="Pettersson B.M.F."/>
            <person name="Das S."/>
            <person name="Dasgupta S."/>
            <person name="Kirsebom L.A."/>
        </authorList>
    </citation>
    <scope>NUCLEOTIDE SEQUENCE</scope>
    <source>
        <strain evidence="3">DSM 44124</strain>
    </source>
</reference>
<gene>
    <name evidence="2" type="ORF">C1S78_016735</name>
    <name evidence="3" type="ORF">C1S78_16695</name>
</gene>
<dbReference type="Proteomes" id="UP000309231">
    <property type="component" value="Chromosome"/>
</dbReference>
<sequence>MARRSLVRASWVTLSLAATLIAGCTGKNQSAAPTPTTSAIASETESTIPAVAPPDPNVANNPAVTAAQASVVRVHGIAHSCRKRLEGTGFVVGPKRVMTTAHGVAGTDEVSVEVGGAKYKGQVVSFDPNMDISILAVPDLPTAPLMFSEAPAVSGADAAALGFPHGGPYEAKPVRVREVIKLQGPDIFRTGTVTREVYALRGAVQQGNSGGPVIDLDGRVRGVVFGAAQDDPDTSFALTAKEVGPQLALVGNTQSVPTGQCVG</sequence>
<dbReference type="EMBL" id="CP062008">
    <property type="protein sequence ID" value="QPG67224.1"/>
    <property type="molecule type" value="Genomic_DNA"/>
</dbReference>
<evidence type="ECO:0000313" key="4">
    <source>
        <dbReference type="Proteomes" id="UP000309231"/>
    </source>
</evidence>
<keyword evidence="3" id="KW-0378">Hydrolase</keyword>
<name>A0A8H2JDD8_MYCMU</name>
<dbReference type="RefSeq" id="WP_081633521.1">
    <property type="nucleotide sequence ID" value="NZ_ANBS01000044.1"/>
</dbReference>
<evidence type="ECO:0000313" key="2">
    <source>
        <dbReference type="EMBL" id="QPG67224.1"/>
    </source>
</evidence>
<dbReference type="InterPro" id="IPR001940">
    <property type="entry name" value="Peptidase_S1C"/>
</dbReference>